<dbReference type="Pfam" id="PF18925">
    <property type="entry name" value="DUF5675"/>
    <property type="match status" value="1"/>
</dbReference>
<comment type="caution">
    <text evidence="2">The sequence shown here is derived from an EMBL/GenBank/DDBJ whole genome shotgun (WGS) entry which is preliminary data.</text>
</comment>
<dbReference type="Proteomes" id="UP000019402">
    <property type="component" value="Unassembled WGS sequence"/>
</dbReference>
<evidence type="ECO:0000313" key="3">
    <source>
        <dbReference type="Proteomes" id="UP000019402"/>
    </source>
</evidence>
<accession>W7YMT0</accession>
<evidence type="ECO:0000313" key="2">
    <source>
        <dbReference type="EMBL" id="GAF05981.1"/>
    </source>
</evidence>
<protein>
    <recommendedName>
        <fullName evidence="1">DUF5675 domain-containing protein</fullName>
    </recommendedName>
</protein>
<dbReference type="AlphaFoldDB" id="W7YMT0"/>
<feature type="domain" description="DUF5675" evidence="1">
    <location>
        <begin position="23"/>
        <end position="158"/>
    </location>
</feature>
<evidence type="ECO:0000259" key="1">
    <source>
        <dbReference type="Pfam" id="PF18925"/>
    </source>
</evidence>
<organism evidence="2 3">
    <name type="scientific">Saccharicrinis fermentans DSM 9555 = JCM 21142</name>
    <dbReference type="NCBI Taxonomy" id="869213"/>
    <lineage>
        <taxon>Bacteria</taxon>
        <taxon>Pseudomonadati</taxon>
        <taxon>Bacteroidota</taxon>
        <taxon>Bacteroidia</taxon>
        <taxon>Marinilabiliales</taxon>
        <taxon>Marinilabiliaceae</taxon>
        <taxon>Saccharicrinis</taxon>
    </lineage>
</organism>
<gene>
    <name evidence="2" type="ORF">JCM21142_134747</name>
</gene>
<proteinExistence type="predicted"/>
<dbReference type="EMBL" id="BAMD01000191">
    <property type="protein sequence ID" value="GAF05981.1"/>
    <property type="molecule type" value="Genomic_DNA"/>
</dbReference>
<keyword evidence="3" id="KW-1185">Reference proteome</keyword>
<reference evidence="2 3" key="1">
    <citation type="journal article" date="2014" name="Genome Announc.">
        <title>Draft Genome Sequence of Cytophaga fermentans JCM 21142T, a Facultative Anaerobe Isolated from Marine Mud.</title>
        <authorList>
            <person name="Starns D."/>
            <person name="Oshima K."/>
            <person name="Suda W."/>
            <person name="Iino T."/>
            <person name="Yuki M."/>
            <person name="Inoue J."/>
            <person name="Kitamura K."/>
            <person name="Iida T."/>
            <person name="Darby A."/>
            <person name="Hattori M."/>
            <person name="Ohkuma M."/>
        </authorList>
    </citation>
    <scope>NUCLEOTIDE SEQUENCE [LARGE SCALE GENOMIC DNA]</scope>
    <source>
        <strain evidence="2 3">JCM 21142</strain>
    </source>
</reference>
<sequence length="181" mass="20452">MRRVNNCVIEIVRKWTYWSGENSSSATISTFSVSNSNISGYITEPYGPDTTQKNKDKRIPIGEYKLTWHVSNKFSKDKYVNSTNSYISSLDDPCLNYGFPKLYNESVAKSRGILIHIGVRGEHSEGCLLPGKEKLTSNIGGKQTIIGVKESPEQFYTLIAFLEEVGIQNVKLIIKEDYEQQ</sequence>
<name>W7YMT0_9BACT</name>
<dbReference type="STRING" id="869213.GCA_000517085_02890"/>
<dbReference type="InterPro" id="IPR043732">
    <property type="entry name" value="DUF5675"/>
</dbReference>